<reference evidence="5" key="1">
    <citation type="journal article" date="2021" name="Mol. Plant Microbe Interact.">
        <title>Complete Genome Sequence of the Plant-Pathogenic Fungus Colletotrichum lupini.</title>
        <authorList>
            <person name="Baroncelli R."/>
            <person name="Pensec F."/>
            <person name="Da Lio D."/>
            <person name="Boufleur T."/>
            <person name="Vicente I."/>
            <person name="Sarrocco S."/>
            <person name="Picot A."/>
            <person name="Baraldi E."/>
            <person name="Sukno S."/>
            <person name="Thon M."/>
            <person name="Le Floch G."/>
        </authorList>
    </citation>
    <scope>NUCLEOTIDE SEQUENCE</scope>
    <source>
        <strain evidence="5">IMI 504893</strain>
    </source>
</reference>
<evidence type="ECO:0000256" key="2">
    <source>
        <dbReference type="ARBA" id="ARBA00023002"/>
    </source>
</evidence>
<gene>
    <name evidence="5" type="ORF">CLUP02_16108</name>
</gene>
<dbReference type="InterPro" id="IPR046670">
    <property type="entry name" value="DUF6540"/>
</dbReference>
<dbReference type="RefSeq" id="XP_049152179.1">
    <property type="nucleotide sequence ID" value="XM_049295032.1"/>
</dbReference>
<dbReference type="CDD" id="cd08249">
    <property type="entry name" value="enoyl_reductase_like"/>
    <property type="match status" value="1"/>
</dbReference>
<evidence type="ECO:0000313" key="5">
    <source>
        <dbReference type="EMBL" id="UQC90578.1"/>
    </source>
</evidence>
<dbReference type="SUPFAM" id="SSF51735">
    <property type="entry name" value="NAD(P)-binding Rossmann-fold domains"/>
    <property type="match status" value="1"/>
</dbReference>
<dbReference type="InterPro" id="IPR020843">
    <property type="entry name" value="ER"/>
</dbReference>
<dbReference type="KEGG" id="clup:CLUP02_16108"/>
<keyword evidence="6" id="KW-1185">Reference proteome</keyword>
<keyword evidence="2" id="KW-0560">Oxidoreductase</keyword>
<dbReference type="InterPro" id="IPR011032">
    <property type="entry name" value="GroES-like_sf"/>
</dbReference>
<dbReference type="Pfam" id="PF08240">
    <property type="entry name" value="ADH_N"/>
    <property type="match status" value="1"/>
</dbReference>
<feature type="compositionally biased region" description="Pro residues" evidence="3">
    <location>
        <begin position="25"/>
        <end position="36"/>
    </location>
</feature>
<dbReference type="PANTHER" id="PTHR45348:SF7">
    <property type="entry name" value="ZINC BINDING OXIDOREDUCTASE, PUTATIVE-RELATED"/>
    <property type="match status" value="1"/>
</dbReference>
<dbReference type="InterPro" id="IPR047122">
    <property type="entry name" value="Trans-enoyl_RdTase-like"/>
</dbReference>
<proteinExistence type="inferred from homology"/>
<dbReference type="Pfam" id="PF20174">
    <property type="entry name" value="DUF6540"/>
    <property type="match status" value="1"/>
</dbReference>
<sequence>MSFSHTGDVPPPPPRPLVEKARTPAPAPPPPTVPPTGSPGAFLVELLIFNGSPFKDHWAYFVRSRADDDIGVKIHATGDVRNGFKFEVKRSHDLTNTSDIPTKRVSLQWVDAQHFKEDAMLNWGVEEIDERPVCGFEASAYKAKAPGKTLNAVEDKDSSGKKVILKDCQTWLVEAAGYLVEDRMFSPEVSIYLHAIKHTIMKALTLTPKEHSVAVQDIPTPEPGPREILVRVRAVALNHVDALYTYKPIAAQEYRVIGSDFAGEVASIGKDTRDIDDPRVKVGARVAGFVQGACSVNYRPGAFAEYVVIDYDLTWNIPIGVLFQEAATISLCGLTAAQGVFSRLELPGPFTQSRNFDHLRLANEGPVNVFIYGATTSLGLFAAQLVRLAEKTSGTRIRLIGAASSAKHDMLRQAPYSYDELVDYRDADWQATVRKVCGISGGVHYGVDAVSQSPSVERVHNTLVNEGKLAVFRAPALAGFDPSKLSIKPVTGAVWEGLGVEIQYQGITFPANLEAREFATQFYNYLGSEASLGKVKLQANPVRMMRGGLENVASEGIPLFGLKQVNEPPKDHMRPVSGEKVVYTVS</sequence>
<dbReference type="EMBL" id="CP019481">
    <property type="protein sequence ID" value="UQC90578.1"/>
    <property type="molecule type" value="Genomic_DNA"/>
</dbReference>
<dbReference type="Proteomes" id="UP000830671">
    <property type="component" value="Chromosome 9"/>
</dbReference>
<accession>A0A9Q8WNW6</accession>
<dbReference type="Gene3D" id="3.90.180.10">
    <property type="entry name" value="Medium-chain alcohol dehydrogenases, catalytic domain"/>
    <property type="match status" value="1"/>
</dbReference>
<organism evidence="5 6">
    <name type="scientific">Colletotrichum lupini</name>
    <dbReference type="NCBI Taxonomy" id="145971"/>
    <lineage>
        <taxon>Eukaryota</taxon>
        <taxon>Fungi</taxon>
        <taxon>Dikarya</taxon>
        <taxon>Ascomycota</taxon>
        <taxon>Pezizomycotina</taxon>
        <taxon>Sordariomycetes</taxon>
        <taxon>Hypocreomycetidae</taxon>
        <taxon>Glomerellales</taxon>
        <taxon>Glomerellaceae</taxon>
        <taxon>Colletotrichum</taxon>
        <taxon>Colletotrichum acutatum species complex</taxon>
    </lineage>
</organism>
<protein>
    <recommendedName>
        <fullName evidence="4">Enoyl reductase (ER) domain-containing protein</fullName>
    </recommendedName>
</protein>
<evidence type="ECO:0000256" key="3">
    <source>
        <dbReference type="SAM" id="MobiDB-lite"/>
    </source>
</evidence>
<evidence type="ECO:0000259" key="4">
    <source>
        <dbReference type="SMART" id="SM00829"/>
    </source>
</evidence>
<dbReference type="SUPFAM" id="SSF50129">
    <property type="entry name" value="GroES-like"/>
    <property type="match status" value="1"/>
</dbReference>
<dbReference type="Gene3D" id="3.40.50.720">
    <property type="entry name" value="NAD(P)-binding Rossmann-like Domain"/>
    <property type="match status" value="1"/>
</dbReference>
<evidence type="ECO:0000256" key="1">
    <source>
        <dbReference type="ARBA" id="ARBA00008072"/>
    </source>
</evidence>
<dbReference type="GO" id="GO:0016651">
    <property type="term" value="F:oxidoreductase activity, acting on NAD(P)H"/>
    <property type="evidence" value="ECO:0007669"/>
    <property type="project" value="InterPro"/>
</dbReference>
<dbReference type="GeneID" id="73350042"/>
<evidence type="ECO:0000313" key="6">
    <source>
        <dbReference type="Proteomes" id="UP000830671"/>
    </source>
</evidence>
<dbReference type="InterPro" id="IPR036291">
    <property type="entry name" value="NAD(P)-bd_dom_sf"/>
</dbReference>
<name>A0A9Q8WNW6_9PEZI</name>
<feature type="region of interest" description="Disordered" evidence="3">
    <location>
        <begin position="1"/>
        <end position="36"/>
    </location>
</feature>
<comment type="similarity">
    <text evidence="1">Belongs to the zinc-containing alcohol dehydrogenase family.</text>
</comment>
<dbReference type="AlphaFoldDB" id="A0A9Q8WNW6"/>
<feature type="domain" description="Enoyl reductase (ER)" evidence="4">
    <location>
        <begin position="210"/>
        <end position="537"/>
    </location>
</feature>
<dbReference type="PANTHER" id="PTHR45348">
    <property type="entry name" value="HYPOTHETICAL OXIDOREDUCTASE (EUROFUNG)"/>
    <property type="match status" value="1"/>
</dbReference>
<dbReference type="InterPro" id="IPR013154">
    <property type="entry name" value="ADH-like_N"/>
</dbReference>
<dbReference type="SMART" id="SM00829">
    <property type="entry name" value="PKS_ER"/>
    <property type="match status" value="1"/>
</dbReference>